<sequence length="422" mass="48065">MSEFLSAEFVERHIVSLPNQLIPEPWNLERHGVFYTLDLKMCQLKTFDFDFRWGDDSVPAPRLSSVLETPSKIVRLDVSLNELTSLSHDGLLPFRNLRALDASLNQLKYFQGVEVLRNLYSLNLSHNNLRNVDGLLQSQSLGELNLSNNNISDISAIPSLVNLRVFNISNNKLENLEGVSSFPRLEDINASNNLLRELVPLTSCLQLRVVTASNNRVKDLDSVLRLVSQQRHMQVLNLSYFRAMERDRTYQSDILRAANLMTLDNVSVRPMPPEAEDRQRHAGNMNTLQGAAKQAFDERMRVAKDRMEENISFLQRRILSIQNEYKEFEAKLKADLEACLRYLSSLSDAELASGGRTTIGATLPPGQSFYEPPDADTYRSRGTRNDRVADSKADYSNVRETDELLRCAFKELAKQKDKSMHI</sequence>
<dbReference type="InterPro" id="IPR050836">
    <property type="entry name" value="SDS22/Internalin_LRR"/>
</dbReference>
<dbReference type="SUPFAM" id="SSF52058">
    <property type="entry name" value="L domain-like"/>
    <property type="match status" value="1"/>
</dbReference>
<feature type="coiled-coil region" evidence="3">
    <location>
        <begin position="304"/>
        <end position="331"/>
    </location>
</feature>
<dbReference type="RefSeq" id="XP_005105872.2">
    <property type="nucleotide sequence ID" value="XM_005105815.3"/>
</dbReference>
<keyword evidence="5" id="KW-1185">Reference proteome</keyword>
<dbReference type="PANTHER" id="PTHR46652:SF8">
    <property type="entry name" value="LEUCINE RICH REPEAT CONTAINING 23"/>
    <property type="match status" value="1"/>
</dbReference>
<accession>A0ABM0K0H2</accession>
<dbReference type="InterPro" id="IPR025875">
    <property type="entry name" value="Leu-rich_rpt_4"/>
</dbReference>
<protein>
    <submittedName>
        <fullName evidence="6">Uncharacterized protein LOC101861384</fullName>
    </submittedName>
</protein>
<dbReference type="PROSITE" id="PS51450">
    <property type="entry name" value="LRR"/>
    <property type="match status" value="3"/>
</dbReference>
<keyword evidence="1" id="KW-0433">Leucine-rich repeat</keyword>
<dbReference type="Pfam" id="PF12799">
    <property type="entry name" value="LRR_4"/>
    <property type="match status" value="1"/>
</dbReference>
<dbReference type="GeneID" id="101861384"/>
<name>A0ABM0K0H2_APLCA</name>
<dbReference type="Proteomes" id="UP000694888">
    <property type="component" value="Unplaced"/>
</dbReference>
<evidence type="ECO:0000313" key="6">
    <source>
        <dbReference type="RefSeq" id="XP_005105872.2"/>
    </source>
</evidence>
<dbReference type="Gene3D" id="3.80.10.10">
    <property type="entry name" value="Ribonuclease Inhibitor"/>
    <property type="match status" value="1"/>
</dbReference>
<gene>
    <name evidence="6" type="primary">LOC101861384</name>
</gene>
<organism evidence="5 6">
    <name type="scientific">Aplysia californica</name>
    <name type="common">California sea hare</name>
    <dbReference type="NCBI Taxonomy" id="6500"/>
    <lineage>
        <taxon>Eukaryota</taxon>
        <taxon>Metazoa</taxon>
        <taxon>Spiralia</taxon>
        <taxon>Lophotrochozoa</taxon>
        <taxon>Mollusca</taxon>
        <taxon>Gastropoda</taxon>
        <taxon>Heterobranchia</taxon>
        <taxon>Euthyneura</taxon>
        <taxon>Tectipleura</taxon>
        <taxon>Aplysiida</taxon>
        <taxon>Aplysioidea</taxon>
        <taxon>Aplysiidae</taxon>
        <taxon>Aplysia</taxon>
    </lineage>
</organism>
<proteinExistence type="predicted"/>
<evidence type="ECO:0000256" key="3">
    <source>
        <dbReference type="SAM" id="Coils"/>
    </source>
</evidence>
<keyword evidence="3" id="KW-0175">Coiled coil</keyword>
<feature type="compositionally biased region" description="Basic and acidic residues" evidence="4">
    <location>
        <begin position="376"/>
        <end position="391"/>
    </location>
</feature>
<dbReference type="PANTHER" id="PTHR46652">
    <property type="entry name" value="LEUCINE-RICH REPEAT AND IQ DOMAIN-CONTAINING PROTEIN 1-RELATED"/>
    <property type="match status" value="1"/>
</dbReference>
<keyword evidence="2" id="KW-0677">Repeat</keyword>
<dbReference type="InterPro" id="IPR032675">
    <property type="entry name" value="LRR_dom_sf"/>
</dbReference>
<feature type="region of interest" description="Disordered" evidence="4">
    <location>
        <begin position="357"/>
        <end position="391"/>
    </location>
</feature>
<dbReference type="InterPro" id="IPR001611">
    <property type="entry name" value="Leu-rich_rpt"/>
</dbReference>
<evidence type="ECO:0000313" key="5">
    <source>
        <dbReference type="Proteomes" id="UP000694888"/>
    </source>
</evidence>
<evidence type="ECO:0000256" key="2">
    <source>
        <dbReference type="ARBA" id="ARBA00022737"/>
    </source>
</evidence>
<evidence type="ECO:0000256" key="4">
    <source>
        <dbReference type="SAM" id="MobiDB-lite"/>
    </source>
</evidence>
<reference evidence="6" key="1">
    <citation type="submission" date="2025-08" db="UniProtKB">
        <authorList>
            <consortium name="RefSeq"/>
        </authorList>
    </citation>
    <scope>IDENTIFICATION</scope>
</reference>
<evidence type="ECO:0000256" key="1">
    <source>
        <dbReference type="ARBA" id="ARBA00022614"/>
    </source>
</evidence>